<keyword evidence="5" id="KW-1185">Reference proteome</keyword>
<dbReference type="InterPro" id="IPR051126">
    <property type="entry name" value="Thiosulfate_sulfurtransferase"/>
</dbReference>
<feature type="chain" id="PRO_5019154253" evidence="2">
    <location>
        <begin position="23"/>
        <end position="305"/>
    </location>
</feature>
<dbReference type="Gene3D" id="3.40.250.10">
    <property type="entry name" value="Rhodanese-like domain"/>
    <property type="match status" value="2"/>
</dbReference>
<comment type="caution">
    <text evidence="4">The sequence shown here is derived from an EMBL/GenBank/DDBJ whole genome shotgun (WGS) entry which is preliminary data.</text>
</comment>
<keyword evidence="4" id="KW-0808">Transferase</keyword>
<evidence type="ECO:0000256" key="2">
    <source>
        <dbReference type="SAM" id="SignalP"/>
    </source>
</evidence>
<keyword evidence="1" id="KW-0677">Repeat</keyword>
<dbReference type="PANTHER" id="PTHR43855:SF1">
    <property type="entry name" value="THIOSULFATE SULFURTRANSFERASE"/>
    <property type="match status" value="1"/>
</dbReference>
<reference evidence="5" key="1">
    <citation type="submission" date="2018-09" db="EMBL/GenBank/DDBJ databases">
        <title>Acidovorax cavernicola nov. sp. isolated from Gruta de las Maravillas (Aracena, Spain).</title>
        <authorList>
            <person name="Jurado V."/>
            <person name="Gutierrez-Patricio S."/>
            <person name="Gonzalez-Pimentel J.L."/>
            <person name="Miller A.Z."/>
            <person name="Laiz L."/>
            <person name="Saiz-Jimenez C."/>
        </authorList>
    </citation>
    <scope>NUCLEOTIDE SEQUENCE [LARGE SCALE GENOMIC DNA]</scope>
    <source>
        <strain evidence="5">1011MAR3C25</strain>
    </source>
</reference>
<feature type="signal peptide" evidence="2">
    <location>
        <begin position="1"/>
        <end position="22"/>
    </location>
</feature>
<organism evidence="4 5">
    <name type="scientific">Paracoccus onubensis</name>
    <dbReference type="NCBI Taxonomy" id="1675788"/>
    <lineage>
        <taxon>Bacteria</taxon>
        <taxon>Pseudomonadati</taxon>
        <taxon>Pseudomonadota</taxon>
        <taxon>Alphaproteobacteria</taxon>
        <taxon>Rhodobacterales</taxon>
        <taxon>Paracoccaceae</taxon>
        <taxon>Paracoccus</taxon>
    </lineage>
</organism>
<dbReference type="RefSeq" id="WP_119750701.1">
    <property type="nucleotide sequence ID" value="NZ_QZCG01000011.1"/>
</dbReference>
<dbReference type="PROSITE" id="PS50206">
    <property type="entry name" value="RHODANESE_3"/>
    <property type="match status" value="2"/>
</dbReference>
<dbReference type="InterPro" id="IPR001763">
    <property type="entry name" value="Rhodanese-like_dom"/>
</dbReference>
<evidence type="ECO:0000259" key="3">
    <source>
        <dbReference type="PROSITE" id="PS50206"/>
    </source>
</evidence>
<protein>
    <submittedName>
        <fullName evidence="4">Sulfurtransferase</fullName>
    </submittedName>
</protein>
<dbReference type="OrthoDB" id="9781034at2"/>
<dbReference type="GO" id="GO:0016740">
    <property type="term" value="F:transferase activity"/>
    <property type="evidence" value="ECO:0007669"/>
    <property type="project" value="UniProtKB-KW"/>
</dbReference>
<keyword evidence="2" id="KW-0732">Signal</keyword>
<sequence length="305" mass="32565">MKAFAFVFLAGIAALTGMPAAADPLLEVAEFADLTAGKDPIILDIRGDAYAKGHIEGAVSAPYALFRGPDENPGQLVPVDQLETTYEGLGLVMDRPIIIVSEGDSDNDFGAAARVYWTLKSSGFTDLAVLNGGMTAWGQAGLPLDRNAVEPQPSDLDITWDNRWTADTQEVADVVDGKRQAVLVDARPPEFYEGKQAHEVAARPGTIPGAQNLAHSSFFQSGSTSIGQVEDVAGLKSALGIDDGEEVVSFCNTGHWAATDWFAMSELAGIENVKLYPGSMVEYSQTDNEMANVPGLLENLLNQFR</sequence>
<proteinExistence type="predicted"/>
<dbReference type="Pfam" id="PF00581">
    <property type="entry name" value="Rhodanese"/>
    <property type="match status" value="2"/>
</dbReference>
<dbReference type="SMART" id="SM00450">
    <property type="entry name" value="RHOD"/>
    <property type="match status" value="2"/>
</dbReference>
<dbReference type="PANTHER" id="PTHR43855">
    <property type="entry name" value="THIOSULFATE SULFURTRANSFERASE"/>
    <property type="match status" value="1"/>
</dbReference>
<dbReference type="EMBL" id="QZCG01000011">
    <property type="protein sequence ID" value="RJE83394.1"/>
    <property type="molecule type" value="Genomic_DNA"/>
</dbReference>
<feature type="domain" description="Rhodanese" evidence="3">
    <location>
        <begin position="36"/>
        <end position="146"/>
    </location>
</feature>
<accession>A0A418SR06</accession>
<dbReference type="InterPro" id="IPR036873">
    <property type="entry name" value="Rhodanese-like_dom_sf"/>
</dbReference>
<evidence type="ECO:0000313" key="4">
    <source>
        <dbReference type="EMBL" id="RJE83394.1"/>
    </source>
</evidence>
<evidence type="ECO:0000313" key="5">
    <source>
        <dbReference type="Proteomes" id="UP000284202"/>
    </source>
</evidence>
<evidence type="ECO:0000256" key="1">
    <source>
        <dbReference type="ARBA" id="ARBA00022737"/>
    </source>
</evidence>
<gene>
    <name evidence="4" type="ORF">D3P04_16050</name>
</gene>
<feature type="domain" description="Rhodanese" evidence="3">
    <location>
        <begin position="177"/>
        <end position="292"/>
    </location>
</feature>
<dbReference type="AlphaFoldDB" id="A0A418SR06"/>
<dbReference type="SUPFAM" id="SSF52821">
    <property type="entry name" value="Rhodanese/Cell cycle control phosphatase"/>
    <property type="match status" value="2"/>
</dbReference>
<dbReference type="Proteomes" id="UP000284202">
    <property type="component" value="Unassembled WGS sequence"/>
</dbReference>
<name>A0A418SR06_9RHOB</name>